<dbReference type="PANTHER" id="PTHR34269:SF11">
    <property type="entry name" value="B3 DOMAIN PROTEIN"/>
    <property type="match status" value="1"/>
</dbReference>
<keyword evidence="7" id="KW-1185">Reference proteome</keyword>
<dbReference type="AlphaFoldDB" id="A0A6L5BCB5"/>
<dbReference type="PANTHER" id="PTHR34269">
    <property type="entry name" value="TRANSCRIPTION FACTOR B3-DOMAIN FAMILY-RELATED"/>
    <property type="match status" value="1"/>
</dbReference>
<accession>A0A6L5BCB5</accession>
<reference evidence="6" key="1">
    <citation type="submission" date="2020-01" db="EMBL/GenBank/DDBJ databases">
        <title>The Celery Genome Sequence Reveals Sequential Paleo-tetraploidization, Resistance Gene Elimination, Karyotype Evolution, and Functional Innovation in Apiales.</title>
        <authorList>
            <person name="Song X."/>
        </authorList>
    </citation>
    <scope>NUCLEOTIDE SEQUENCE</scope>
    <source>
        <tissue evidence="6">Leaf</tissue>
    </source>
</reference>
<keyword evidence="4" id="KW-0804">Transcription</keyword>
<comment type="subcellular location">
    <subcellularLocation>
        <location evidence="1">Nucleus</location>
    </subcellularLocation>
</comment>
<keyword evidence="5" id="KW-0539">Nucleus</keyword>
<organism evidence="6 7">
    <name type="scientific">Apium graveolens</name>
    <name type="common">Celery</name>
    <dbReference type="NCBI Taxonomy" id="4045"/>
    <lineage>
        <taxon>Eukaryota</taxon>
        <taxon>Viridiplantae</taxon>
        <taxon>Streptophyta</taxon>
        <taxon>Embryophyta</taxon>
        <taxon>Tracheophyta</taxon>
        <taxon>Spermatophyta</taxon>
        <taxon>Magnoliopsida</taxon>
        <taxon>eudicotyledons</taxon>
        <taxon>Gunneridae</taxon>
        <taxon>Pentapetalae</taxon>
        <taxon>asterids</taxon>
        <taxon>campanulids</taxon>
        <taxon>Apiales</taxon>
        <taxon>Apiaceae</taxon>
        <taxon>Apioideae</taxon>
        <taxon>apioid superclade</taxon>
        <taxon>Apieae</taxon>
        <taxon>Apium</taxon>
    </lineage>
</organism>
<evidence type="ECO:0000256" key="2">
    <source>
        <dbReference type="ARBA" id="ARBA00023015"/>
    </source>
</evidence>
<dbReference type="GO" id="GO:0005634">
    <property type="term" value="C:nucleus"/>
    <property type="evidence" value="ECO:0007669"/>
    <property type="project" value="UniProtKB-SubCell"/>
</dbReference>
<evidence type="ECO:0000313" key="7">
    <source>
        <dbReference type="Proteomes" id="UP000593563"/>
    </source>
</evidence>
<dbReference type="InterPro" id="IPR003340">
    <property type="entry name" value="B3_DNA-bd"/>
</dbReference>
<dbReference type="Gene3D" id="2.40.330.10">
    <property type="entry name" value="DNA-binding pseudobarrel domain"/>
    <property type="match status" value="1"/>
</dbReference>
<evidence type="ECO:0000256" key="3">
    <source>
        <dbReference type="ARBA" id="ARBA00023125"/>
    </source>
</evidence>
<sequence>MCTYEDDSISKNLKKFRFYTKEEEAEEELNGVCTKLKLYDDPWKIKKVLEQSDVNSLCRLMISKRLVKQHIVKEWERAGRFEDVRRLDDRDGVLVKVWDCDRMKEFVLTMKKHGSTDCYVFCTNWRRQFVSERELKKGDEIGLFWCRFSGRFFFSVLDRAPDQPVYYLQGF</sequence>
<keyword evidence="2" id="KW-0805">Transcription regulation</keyword>
<dbReference type="GO" id="GO:0003677">
    <property type="term" value="F:DNA binding"/>
    <property type="evidence" value="ECO:0007669"/>
    <property type="project" value="UniProtKB-KW"/>
</dbReference>
<evidence type="ECO:0000313" key="6">
    <source>
        <dbReference type="EMBL" id="KAF1002963.1"/>
    </source>
</evidence>
<dbReference type="Proteomes" id="UP000593563">
    <property type="component" value="Unassembled WGS sequence"/>
</dbReference>
<name>A0A6L5BCB5_APIGR</name>
<evidence type="ECO:0000256" key="5">
    <source>
        <dbReference type="ARBA" id="ARBA00023242"/>
    </source>
</evidence>
<gene>
    <name evidence="6" type="ORF">AG4045_028020</name>
</gene>
<evidence type="ECO:0008006" key="8">
    <source>
        <dbReference type="Google" id="ProtNLM"/>
    </source>
</evidence>
<evidence type="ECO:0000256" key="1">
    <source>
        <dbReference type="ARBA" id="ARBA00004123"/>
    </source>
</evidence>
<dbReference type="InterPro" id="IPR015300">
    <property type="entry name" value="DNA-bd_pseudobarrel_sf"/>
</dbReference>
<dbReference type="EMBL" id="WRXP01000079">
    <property type="protein sequence ID" value="KAF1002963.1"/>
    <property type="molecule type" value="Genomic_DNA"/>
</dbReference>
<evidence type="ECO:0000256" key="4">
    <source>
        <dbReference type="ARBA" id="ARBA00023163"/>
    </source>
</evidence>
<dbReference type="InterPro" id="IPR051442">
    <property type="entry name" value="B3_domain"/>
</dbReference>
<protein>
    <recommendedName>
        <fullName evidence="8">TF-B3 domain-containing protein</fullName>
    </recommendedName>
</protein>
<comment type="caution">
    <text evidence="6">The sequence shown here is derived from an EMBL/GenBank/DDBJ whole genome shotgun (WGS) entry which is preliminary data.</text>
</comment>
<keyword evidence="3" id="KW-0238">DNA-binding</keyword>
<dbReference type="SUPFAM" id="SSF101936">
    <property type="entry name" value="DNA-binding pseudobarrel domain"/>
    <property type="match status" value="1"/>
</dbReference>
<proteinExistence type="predicted"/>
<dbReference type="CDD" id="cd10017">
    <property type="entry name" value="B3_DNA"/>
    <property type="match status" value="1"/>
</dbReference>